<accession>A0A382JN66</accession>
<sequence length="54" mass="5907">MLKDTLSTIQTNTSKHPLVIANLLATFLMVVKMVNKVVNINGVIPDKSLVTVDQ</sequence>
<evidence type="ECO:0000313" key="1">
    <source>
        <dbReference type="EMBL" id="SVC12623.1"/>
    </source>
</evidence>
<name>A0A382JN66_9ZZZZ</name>
<dbReference type="EMBL" id="UINC01074936">
    <property type="protein sequence ID" value="SVC12623.1"/>
    <property type="molecule type" value="Genomic_DNA"/>
</dbReference>
<gene>
    <name evidence="1" type="ORF">METZ01_LOCUS265477</name>
</gene>
<dbReference type="AlphaFoldDB" id="A0A382JN66"/>
<organism evidence="1">
    <name type="scientific">marine metagenome</name>
    <dbReference type="NCBI Taxonomy" id="408172"/>
    <lineage>
        <taxon>unclassified sequences</taxon>
        <taxon>metagenomes</taxon>
        <taxon>ecological metagenomes</taxon>
    </lineage>
</organism>
<reference evidence="1" key="1">
    <citation type="submission" date="2018-05" db="EMBL/GenBank/DDBJ databases">
        <authorList>
            <person name="Lanie J.A."/>
            <person name="Ng W.-L."/>
            <person name="Kazmierczak K.M."/>
            <person name="Andrzejewski T.M."/>
            <person name="Davidsen T.M."/>
            <person name="Wayne K.J."/>
            <person name="Tettelin H."/>
            <person name="Glass J.I."/>
            <person name="Rusch D."/>
            <person name="Podicherti R."/>
            <person name="Tsui H.-C.T."/>
            <person name="Winkler M.E."/>
        </authorList>
    </citation>
    <scope>NUCLEOTIDE SEQUENCE</scope>
</reference>
<protein>
    <submittedName>
        <fullName evidence="1">Uncharacterized protein</fullName>
    </submittedName>
</protein>
<proteinExistence type="predicted"/>